<dbReference type="EMBL" id="BDRX01000060">
    <property type="protein sequence ID" value="GBF95089.1"/>
    <property type="molecule type" value="Genomic_DNA"/>
</dbReference>
<feature type="compositionally biased region" description="Gly residues" evidence="1">
    <location>
        <begin position="60"/>
        <end position="72"/>
    </location>
</feature>
<protein>
    <submittedName>
        <fullName evidence="2">Uncharacterized protein</fullName>
    </submittedName>
</protein>
<comment type="caution">
    <text evidence="2">The sequence shown here is derived from an EMBL/GenBank/DDBJ whole genome shotgun (WGS) entry which is preliminary data.</text>
</comment>
<feature type="region of interest" description="Disordered" evidence="1">
    <location>
        <begin position="36"/>
        <end position="72"/>
    </location>
</feature>
<dbReference type="Proteomes" id="UP000247498">
    <property type="component" value="Unassembled WGS sequence"/>
</dbReference>
<gene>
    <name evidence="2" type="ORF">Rsub_07673</name>
</gene>
<evidence type="ECO:0000313" key="2">
    <source>
        <dbReference type="EMBL" id="GBF95089.1"/>
    </source>
</evidence>
<dbReference type="AlphaFoldDB" id="A0A2V0P685"/>
<organism evidence="2 3">
    <name type="scientific">Raphidocelis subcapitata</name>
    <dbReference type="NCBI Taxonomy" id="307507"/>
    <lineage>
        <taxon>Eukaryota</taxon>
        <taxon>Viridiplantae</taxon>
        <taxon>Chlorophyta</taxon>
        <taxon>core chlorophytes</taxon>
        <taxon>Chlorophyceae</taxon>
        <taxon>CS clade</taxon>
        <taxon>Sphaeropleales</taxon>
        <taxon>Selenastraceae</taxon>
        <taxon>Raphidocelis</taxon>
    </lineage>
</organism>
<reference evidence="2 3" key="1">
    <citation type="journal article" date="2018" name="Sci. Rep.">
        <title>Raphidocelis subcapitata (=Pseudokirchneriella subcapitata) provides an insight into genome evolution and environmental adaptations in the Sphaeropleales.</title>
        <authorList>
            <person name="Suzuki S."/>
            <person name="Yamaguchi H."/>
            <person name="Nakajima N."/>
            <person name="Kawachi M."/>
        </authorList>
    </citation>
    <scope>NUCLEOTIDE SEQUENCE [LARGE SCALE GENOMIC DNA]</scope>
    <source>
        <strain evidence="2 3">NIES-35</strain>
    </source>
</reference>
<evidence type="ECO:0000256" key="1">
    <source>
        <dbReference type="SAM" id="MobiDB-lite"/>
    </source>
</evidence>
<evidence type="ECO:0000313" key="3">
    <source>
        <dbReference type="Proteomes" id="UP000247498"/>
    </source>
</evidence>
<proteinExistence type="predicted"/>
<sequence>MLAAARKPAGVLGGSSPLLRRVVPLGGARLAAPVPAAHQGRRGCLNGRRAAGVAPSGAPGREGPGAYLGGGAPPATAEPAILGFTAGRVFPAGQEPREGPPSWGNRWAAAPDGRRMAWAHVFSPRSSRAAAHVITCRFTTLFRLFDELQALAAEMRAQNDVPRCEEAWETIRGSFLA</sequence>
<accession>A0A2V0P685</accession>
<name>A0A2V0P685_9CHLO</name>
<keyword evidence="3" id="KW-1185">Reference proteome</keyword>
<dbReference type="InParanoid" id="A0A2V0P685"/>